<dbReference type="AlphaFoldDB" id="A0AAE0V216"/>
<proteinExistence type="predicted"/>
<feature type="signal peptide" evidence="3">
    <location>
        <begin position="1"/>
        <end position="24"/>
    </location>
</feature>
<feature type="chain" id="PRO_5042007072" description="LRRNT domain-containing protein" evidence="3">
    <location>
        <begin position="25"/>
        <end position="160"/>
    </location>
</feature>
<evidence type="ECO:0000313" key="5">
    <source>
        <dbReference type="EMBL" id="KAK3535859.1"/>
    </source>
</evidence>
<keyword evidence="6" id="KW-1185">Reference proteome</keyword>
<sequence>MAPAARGSLLALLCGLLCLVPAQACPHKCSCSGSHVDCQAQGFKSVPRGIPRNTERLQTPNSTMAKTKELSKDTRNKIVDLHQAGKTESAIDLTPWAQNDHKNGDKNPRTTRGDLVNDLQRAGTKVTKATISNTLRRQGLKFPAVPYVSPYLSQYMSGPS</sequence>
<dbReference type="Proteomes" id="UP001274896">
    <property type="component" value="Unassembled WGS sequence"/>
</dbReference>
<dbReference type="InterPro" id="IPR002492">
    <property type="entry name" value="Transposase_Tc1-like"/>
</dbReference>
<evidence type="ECO:0000256" key="3">
    <source>
        <dbReference type="SAM" id="SignalP"/>
    </source>
</evidence>
<feature type="non-terminal residue" evidence="5">
    <location>
        <position position="160"/>
    </location>
</feature>
<dbReference type="InterPro" id="IPR036388">
    <property type="entry name" value="WH-like_DNA-bd_sf"/>
</dbReference>
<gene>
    <name evidence="5" type="ORF">QTP70_021157</name>
</gene>
<reference evidence="5" key="1">
    <citation type="submission" date="2023-06" db="EMBL/GenBank/DDBJ databases">
        <title>Male Hemibagrus guttatus genome.</title>
        <authorList>
            <person name="Bian C."/>
        </authorList>
    </citation>
    <scope>NUCLEOTIDE SEQUENCE</scope>
    <source>
        <strain evidence="5">Male_cb2023</strain>
        <tissue evidence="5">Muscle</tissue>
    </source>
</reference>
<protein>
    <recommendedName>
        <fullName evidence="4">LRRNT domain-containing protein</fullName>
    </recommendedName>
</protein>
<keyword evidence="2 3" id="KW-0732">Signal</keyword>
<dbReference type="GO" id="GO:0006313">
    <property type="term" value="P:DNA transposition"/>
    <property type="evidence" value="ECO:0007669"/>
    <property type="project" value="InterPro"/>
</dbReference>
<dbReference type="Pfam" id="PF01462">
    <property type="entry name" value="LRRNT"/>
    <property type="match status" value="1"/>
</dbReference>
<dbReference type="GO" id="GO:0015074">
    <property type="term" value="P:DNA integration"/>
    <property type="evidence" value="ECO:0007669"/>
    <property type="project" value="InterPro"/>
</dbReference>
<organism evidence="5 6">
    <name type="scientific">Hemibagrus guttatus</name>
    <dbReference type="NCBI Taxonomy" id="175788"/>
    <lineage>
        <taxon>Eukaryota</taxon>
        <taxon>Metazoa</taxon>
        <taxon>Chordata</taxon>
        <taxon>Craniata</taxon>
        <taxon>Vertebrata</taxon>
        <taxon>Euteleostomi</taxon>
        <taxon>Actinopterygii</taxon>
        <taxon>Neopterygii</taxon>
        <taxon>Teleostei</taxon>
        <taxon>Ostariophysi</taxon>
        <taxon>Siluriformes</taxon>
        <taxon>Bagridae</taxon>
        <taxon>Hemibagrus</taxon>
    </lineage>
</organism>
<dbReference type="Gene3D" id="1.10.10.10">
    <property type="entry name" value="Winged helix-like DNA-binding domain superfamily/Winged helix DNA-binding domain"/>
    <property type="match status" value="1"/>
</dbReference>
<name>A0AAE0V216_9TELE</name>
<dbReference type="InterPro" id="IPR000372">
    <property type="entry name" value="LRRNT"/>
</dbReference>
<keyword evidence="1" id="KW-0433">Leucine-rich repeat</keyword>
<evidence type="ECO:0000256" key="1">
    <source>
        <dbReference type="ARBA" id="ARBA00022614"/>
    </source>
</evidence>
<evidence type="ECO:0000256" key="2">
    <source>
        <dbReference type="ARBA" id="ARBA00022729"/>
    </source>
</evidence>
<dbReference type="SMART" id="SM00013">
    <property type="entry name" value="LRRNT"/>
    <property type="match status" value="1"/>
</dbReference>
<evidence type="ECO:0000313" key="6">
    <source>
        <dbReference type="Proteomes" id="UP001274896"/>
    </source>
</evidence>
<dbReference type="EMBL" id="JAUCMX010000009">
    <property type="protein sequence ID" value="KAK3535859.1"/>
    <property type="molecule type" value="Genomic_DNA"/>
</dbReference>
<dbReference type="GO" id="GO:0003677">
    <property type="term" value="F:DNA binding"/>
    <property type="evidence" value="ECO:0007669"/>
    <property type="project" value="InterPro"/>
</dbReference>
<accession>A0AAE0V216</accession>
<comment type="caution">
    <text evidence="5">The sequence shown here is derived from an EMBL/GenBank/DDBJ whole genome shotgun (WGS) entry which is preliminary data.</text>
</comment>
<dbReference type="Pfam" id="PF01498">
    <property type="entry name" value="HTH_Tnp_Tc3_2"/>
    <property type="match status" value="1"/>
</dbReference>
<feature type="domain" description="LRRNT" evidence="4">
    <location>
        <begin position="24"/>
        <end position="56"/>
    </location>
</feature>
<evidence type="ECO:0000259" key="4">
    <source>
        <dbReference type="SMART" id="SM00013"/>
    </source>
</evidence>